<dbReference type="Gene3D" id="1.10.287.920">
    <property type="entry name" value="Pheromone alpha factor receptor"/>
    <property type="match status" value="1"/>
</dbReference>
<proteinExistence type="predicted"/>
<protein>
    <recommendedName>
        <fullName evidence="5">Mating-type alpha-pheromone receptor PreB</fullName>
    </recommendedName>
</protein>
<dbReference type="CDD" id="cd14939">
    <property type="entry name" value="7tmD_STE2"/>
    <property type="match status" value="1"/>
</dbReference>
<dbReference type="GO" id="GO:0004932">
    <property type="term" value="F:mating-type factor pheromone receptor activity"/>
    <property type="evidence" value="ECO:0007669"/>
    <property type="project" value="InterPro"/>
</dbReference>
<dbReference type="OrthoDB" id="5402633at2759"/>
<dbReference type="PANTHER" id="PTHR28009:SF1">
    <property type="entry name" value="PHEROMONE ALPHA FACTOR RECEPTOR"/>
    <property type="match status" value="1"/>
</dbReference>
<gene>
    <name evidence="3" type="ORF">ASPVEDRAFT_81374</name>
</gene>
<dbReference type="InterPro" id="IPR000366">
    <property type="entry name" value="GPCR_STE2"/>
</dbReference>
<dbReference type="InterPro" id="IPR027458">
    <property type="entry name" value="STE2_TM1-TM2_sf"/>
</dbReference>
<dbReference type="GeneID" id="63732539"/>
<evidence type="ECO:0008006" key="5">
    <source>
        <dbReference type="Google" id="ProtNLM"/>
    </source>
</evidence>
<dbReference type="GO" id="GO:0000750">
    <property type="term" value="P:pheromone-dependent signal transduction involved in conjugation with cellular fusion"/>
    <property type="evidence" value="ECO:0007669"/>
    <property type="project" value="TreeGrafter"/>
</dbReference>
<dbReference type="PANTHER" id="PTHR28009">
    <property type="entry name" value="PHEROMONE ALPHA FACTOR RECEPTOR"/>
    <property type="match status" value="1"/>
</dbReference>
<keyword evidence="2" id="KW-1133">Transmembrane helix</keyword>
<feature type="transmembrane region" description="Helical" evidence="2">
    <location>
        <begin position="41"/>
        <end position="60"/>
    </location>
</feature>
<sequence>MSSDFDPWAQNVTFHLADGTPFDVPIAMVDDFAQYPIRVCINYGSQLGATVVLLVILLLLTRAEKRASYVFWLNCLALLLNFARLLCSIIVFTSGFLKAYAVFTGDYSQVPTSDYANSALGVIFAALLLTIIEVSLVLQTQVVCSNLRRIYRRALLCVSVVVALVPTGFRYWLSVENVKSIIISANSPVPLNWLESTANIVLTVSICFFCMVFITKLGFAIRLRRKLGITEFGPMKVIFVMGCQTLIIPAIFSIVNYSTDVPELSTNVLTLVTLSLPLSSLWAGTTLDKPNQASSNGRNLWQILSFSGYKGRHQQYTMASSNSTAKQCTHCYSESRPLTEKEDKNKKKGFRNESTSVSSEQSGIAVEHDISVRSARRDSLGIV</sequence>
<dbReference type="RefSeq" id="XP_040665546.1">
    <property type="nucleotide sequence ID" value="XM_040817028.1"/>
</dbReference>
<name>A0A1L9PE31_ASPVE</name>
<dbReference type="PRINTS" id="PR00250">
    <property type="entry name" value="GPCRSTE2"/>
</dbReference>
<dbReference type="GO" id="GO:0038038">
    <property type="term" value="C:G protein-coupled receptor homodimeric complex"/>
    <property type="evidence" value="ECO:0007669"/>
    <property type="project" value="TreeGrafter"/>
</dbReference>
<keyword evidence="2" id="KW-0812">Transmembrane</keyword>
<organism evidence="3 4">
    <name type="scientific">Aspergillus versicolor CBS 583.65</name>
    <dbReference type="NCBI Taxonomy" id="1036611"/>
    <lineage>
        <taxon>Eukaryota</taxon>
        <taxon>Fungi</taxon>
        <taxon>Dikarya</taxon>
        <taxon>Ascomycota</taxon>
        <taxon>Pezizomycotina</taxon>
        <taxon>Eurotiomycetes</taxon>
        <taxon>Eurotiomycetidae</taxon>
        <taxon>Eurotiales</taxon>
        <taxon>Aspergillaceae</taxon>
        <taxon>Aspergillus</taxon>
        <taxon>Aspergillus subgen. Nidulantes</taxon>
    </lineage>
</organism>
<evidence type="ECO:0000313" key="4">
    <source>
        <dbReference type="Proteomes" id="UP000184073"/>
    </source>
</evidence>
<feature type="transmembrane region" description="Helical" evidence="2">
    <location>
        <begin position="72"/>
        <end position="97"/>
    </location>
</feature>
<evidence type="ECO:0000256" key="2">
    <source>
        <dbReference type="SAM" id="Phobius"/>
    </source>
</evidence>
<dbReference type="VEuPathDB" id="FungiDB:ASPVEDRAFT_81374"/>
<feature type="compositionally biased region" description="Polar residues" evidence="1">
    <location>
        <begin position="352"/>
        <end position="362"/>
    </location>
</feature>
<evidence type="ECO:0000256" key="1">
    <source>
        <dbReference type="SAM" id="MobiDB-lite"/>
    </source>
</evidence>
<dbReference type="STRING" id="1036611.A0A1L9PE31"/>
<dbReference type="Pfam" id="PF02116">
    <property type="entry name" value="STE2"/>
    <property type="match status" value="1"/>
</dbReference>
<dbReference type="AlphaFoldDB" id="A0A1L9PE31"/>
<feature type="transmembrane region" description="Helical" evidence="2">
    <location>
        <begin position="264"/>
        <end position="284"/>
    </location>
</feature>
<accession>A0A1L9PE31</accession>
<dbReference type="EMBL" id="KV878127">
    <property type="protein sequence ID" value="OJI99783.1"/>
    <property type="molecule type" value="Genomic_DNA"/>
</dbReference>
<evidence type="ECO:0000313" key="3">
    <source>
        <dbReference type="EMBL" id="OJI99783.1"/>
    </source>
</evidence>
<feature type="region of interest" description="Disordered" evidence="1">
    <location>
        <begin position="333"/>
        <end position="370"/>
    </location>
</feature>
<feature type="transmembrane region" description="Helical" evidence="2">
    <location>
        <begin position="235"/>
        <end position="258"/>
    </location>
</feature>
<dbReference type="Proteomes" id="UP000184073">
    <property type="component" value="Unassembled WGS sequence"/>
</dbReference>
<feature type="transmembrane region" description="Helical" evidence="2">
    <location>
        <begin position="193"/>
        <end position="214"/>
    </location>
</feature>
<keyword evidence="4" id="KW-1185">Reference proteome</keyword>
<reference evidence="4" key="1">
    <citation type="journal article" date="2017" name="Genome Biol.">
        <title>Comparative genomics reveals high biological diversity and specific adaptations in the industrially and medically important fungal genus Aspergillus.</title>
        <authorList>
            <person name="de Vries R.P."/>
            <person name="Riley R."/>
            <person name="Wiebenga A."/>
            <person name="Aguilar-Osorio G."/>
            <person name="Amillis S."/>
            <person name="Uchima C.A."/>
            <person name="Anderluh G."/>
            <person name="Asadollahi M."/>
            <person name="Askin M."/>
            <person name="Barry K."/>
            <person name="Battaglia E."/>
            <person name="Bayram O."/>
            <person name="Benocci T."/>
            <person name="Braus-Stromeyer S.A."/>
            <person name="Caldana C."/>
            <person name="Canovas D."/>
            <person name="Cerqueira G.C."/>
            <person name="Chen F."/>
            <person name="Chen W."/>
            <person name="Choi C."/>
            <person name="Clum A."/>
            <person name="Dos Santos R.A."/>
            <person name="Damasio A.R."/>
            <person name="Diallinas G."/>
            <person name="Emri T."/>
            <person name="Fekete E."/>
            <person name="Flipphi M."/>
            <person name="Freyberg S."/>
            <person name="Gallo A."/>
            <person name="Gournas C."/>
            <person name="Habgood R."/>
            <person name="Hainaut M."/>
            <person name="Harispe M.L."/>
            <person name="Henrissat B."/>
            <person name="Hilden K.S."/>
            <person name="Hope R."/>
            <person name="Hossain A."/>
            <person name="Karabika E."/>
            <person name="Karaffa L."/>
            <person name="Karanyi Z."/>
            <person name="Krasevec N."/>
            <person name="Kuo A."/>
            <person name="Kusch H."/>
            <person name="LaButti K."/>
            <person name="Lagendijk E.L."/>
            <person name="Lapidus A."/>
            <person name="Levasseur A."/>
            <person name="Lindquist E."/>
            <person name="Lipzen A."/>
            <person name="Logrieco A.F."/>
            <person name="MacCabe A."/>
            <person name="Maekelae M.R."/>
            <person name="Malavazi I."/>
            <person name="Melin P."/>
            <person name="Meyer V."/>
            <person name="Mielnichuk N."/>
            <person name="Miskei M."/>
            <person name="Molnar A.P."/>
            <person name="Mule G."/>
            <person name="Ngan C.Y."/>
            <person name="Orejas M."/>
            <person name="Orosz E."/>
            <person name="Ouedraogo J.P."/>
            <person name="Overkamp K.M."/>
            <person name="Park H.-S."/>
            <person name="Perrone G."/>
            <person name="Piumi F."/>
            <person name="Punt P.J."/>
            <person name="Ram A.F."/>
            <person name="Ramon A."/>
            <person name="Rauscher S."/>
            <person name="Record E."/>
            <person name="Riano-Pachon D.M."/>
            <person name="Robert V."/>
            <person name="Roehrig J."/>
            <person name="Ruller R."/>
            <person name="Salamov A."/>
            <person name="Salih N.S."/>
            <person name="Samson R.A."/>
            <person name="Sandor E."/>
            <person name="Sanguinetti M."/>
            <person name="Schuetze T."/>
            <person name="Sepcic K."/>
            <person name="Shelest E."/>
            <person name="Sherlock G."/>
            <person name="Sophianopoulou V."/>
            <person name="Squina F.M."/>
            <person name="Sun H."/>
            <person name="Susca A."/>
            <person name="Todd R.B."/>
            <person name="Tsang A."/>
            <person name="Unkles S.E."/>
            <person name="van de Wiele N."/>
            <person name="van Rossen-Uffink D."/>
            <person name="Oliveira J.V."/>
            <person name="Vesth T.C."/>
            <person name="Visser J."/>
            <person name="Yu J.-H."/>
            <person name="Zhou M."/>
            <person name="Andersen M.R."/>
            <person name="Archer D.B."/>
            <person name="Baker S.E."/>
            <person name="Benoit I."/>
            <person name="Brakhage A.A."/>
            <person name="Braus G.H."/>
            <person name="Fischer R."/>
            <person name="Frisvad J.C."/>
            <person name="Goldman G.H."/>
            <person name="Houbraken J."/>
            <person name="Oakley B."/>
            <person name="Pocsi I."/>
            <person name="Scazzocchio C."/>
            <person name="Seiboth B."/>
            <person name="vanKuyk P.A."/>
            <person name="Wortman J."/>
            <person name="Dyer P.S."/>
            <person name="Grigoriev I.V."/>
        </authorList>
    </citation>
    <scope>NUCLEOTIDE SEQUENCE [LARGE SCALE GENOMIC DNA]</scope>
    <source>
        <strain evidence="4">CBS 583.65</strain>
    </source>
</reference>
<feature type="transmembrane region" description="Helical" evidence="2">
    <location>
        <begin position="150"/>
        <end position="173"/>
    </location>
</feature>
<keyword evidence="2" id="KW-0472">Membrane</keyword>
<feature type="transmembrane region" description="Helical" evidence="2">
    <location>
        <begin position="117"/>
        <end position="138"/>
    </location>
</feature>